<dbReference type="GO" id="GO:0004386">
    <property type="term" value="F:helicase activity"/>
    <property type="evidence" value="ECO:0007669"/>
    <property type="project" value="UniProtKB-KW"/>
</dbReference>
<evidence type="ECO:0000256" key="1">
    <source>
        <dbReference type="SAM" id="MobiDB-lite"/>
    </source>
</evidence>
<reference evidence="7" key="1">
    <citation type="journal article" date="2009" name="PLoS ONE">
        <title>Methylobacterium genome sequences: a reference blueprint to investigate microbial metabolism of C1 compounds from natural and industrial sources.</title>
        <authorList>
            <person name="Vuilleumier S."/>
            <person name="Chistoserdova L."/>
            <person name="Lee M.-C."/>
            <person name="Bringel F."/>
            <person name="Lajus A."/>
            <person name="Zhou Y."/>
            <person name="Gourion B."/>
            <person name="Barbe V."/>
            <person name="Chang J."/>
            <person name="Cruveiller S."/>
            <person name="Dossat C."/>
            <person name="Gillett W."/>
            <person name="Gruffaz C."/>
            <person name="Haugen E."/>
            <person name="Hourcade E."/>
            <person name="Levy R."/>
            <person name="Mangenot S."/>
            <person name="Muller E."/>
            <person name="Nadalig T."/>
            <person name="Pagni M."/>
            <person name="Penny C."/>
            <person name="Peyraud R."/>
            <person name="Robinson D.G."/>
            <person name="Roche D."/>
            <person name="Rouy Z."/>
            <person name="Saenampechek C."/>
            <person name="Salvignol G."/>
            <person name="Vallenet D."/>
            <person name="Wu Z."/>
            <person name="Marx C.J."/>
            <person name="Vorholt J.A."/>
            <person name="Olson M.V."/>
            <person name="Kaul R."/>
            <person name="Weissenbach J."/>
            <person name="Medigue C."/>
            <person name="Lidstrom M.E."/>
        </authorList>
    </citation>
    <scope>NUCLEOTIDE SEQUENCE [LARGE SCALE GENOMIC DNA]</scope>
    <source>
        <strain evidence="7">DSM 6343 / CIP 106787 / DM4</strain>
    </source>
</reference>
<feature type="domain" description="Restriction endonuclease type II-like" evidence="5">
    <location>
        <begin position="1606"/>
        <end position="1703"/>
    </location>
</feature>
<dbReference type="Pfam" id="PF13086">
    <property type="entry name" value="AAA_11"/>
    <property type="match status" value="1"/>
</dbReference>
<dbReference type="InterPro" id="IPR011335">
    <property type="entry name" value="Restrct_endonuc-II-like"/>
</dbReference>
<organism evidence="6 7">
    <name type="scientific">Methylorubrum extorquens (strain DSM 6343 / CIP 106787 / DM4)</name>
    <name type="common">Methylobacterium extorquens</name>
    <dbReference type="NCBI Taxonomy" id="661410"/>
    <lineage>
        <taxon>Bacteria</taxon>
        <taxon>Pseudomonadati</taxon>
        <taxon>Pseudomonadota</taxon>
        <taxon>Alphaproteobacteria</taxon>
        <taxon>Hyphomicrobiales</taxon>
        <taxon>Methylobacteriaceae</taxon>
        <taxon>Methylorubrum</taxon>
    </lineage>
</organism>
<dbReference type="InterPro" id="IPR027417">
    <property type="entry name" value="P-loop_NTPase"/>
</dbReference>
<keyword evidence="6" id="KW-0547">Nucleotide-binding</keyword>
<evidence type="ECO:0000313" key="7">
    <source>
        <dbReference type="Proteomes" id="UP000008070"/>
    </source>
</evidence>
<dbReference type="FunFam" id="3.40.960.10:FF:000002">
    <property type="entry name" value="DNA helicase related protein"/>
    <property type="match status" value="1"/>
</dbReference>
<feature type="compositionally biased region" description="Acidic residues" evidence="1">
    <location>
        <begin position="156"/>
        <end position="173"/>
    </location>
</feature>
<accession>C7CMI8</accession>
<protein>
    <submittedName>
        <fullName evidence="6">DNA helicase related protein</fullName>
    </submittedName>
</protein>
<dbReference type="SUPFAM" id="SSF52540">
    <property type="entry name" value="P-loop containing nucleoside triphosphate hydrolases"/>
    <property type="match status" value="1"/>
</dbReference>
<evidence type="ECO:0000313" key="6">
    <source>
        <dbReference type="EMBL" id="CAX26983.1"/>
    </source>
</evidence>
<dbReference type="KEGG" id="mdi:METDI5372"/>
<dbReference type="InterPro" id="IPR021754">
    <property type="entry name" value="DUF3320"/>
</dbReference>
<dbReference type="SUPFAM" id="SSF52980">
    <property type="entry name" value="Restriction endonuclease-like"/>
    <property type="match status" value="1"/>
</dbReference>
<feature type="domain" description="DUF3320" evidence="2">
    <location>
        <begin position="1766"/>
        <end position="1813"/>
    </location>
</feature>
<dbReference type="HOGENOM" id="CLU_000788_3_2_5"/>
<sequence length="1938" mass="209816">MARLTATILPTYRLECILRATARPAGSWTQQRQPNPFVDPCPNGHRQARPKYRSSSPTEEKMAGTASAVQDDSSGSVFQSDLPVDAKVERARAELLDLSARNRLLNIPRSAKSVKSLEVIDEKASEVFRMLLREGKTFTFLPGRVSRVKAGQESPETVEPEAADAEAEPEEIDALPQPEADSLNDRGVYSRHADTKLQTRLTSEGLQKRLLDLYVDARTLEEEQGVNVLYLALGTLKWIDPNNAANVRYAPLTLLPVRLERGSAAERFRLRWRGEEQAPNLSLEAYLERVHTIRLPGMELGEEFDPTAYAADVAQAVALKPGWEVLPDDIVLGFFSFAKFLMYRDLDPANWPAGARFTDRATIRALLSDGFPPADDLIGEDAAIDPHIGPAEQLHIVDCDSSQSVVVHEVRRGRDLVIQGPPGTGKSQTIANIIAAAIADGRSVLFVAEKMAALEVVKRRLDRAGVGDACLELHSNKANKRALLDELRRTWELGAPRSGTEASLIARLTEARDALNAHPARLHQQHAPSGLTPYQVIGHLTRLRQDGERPTDLELPAAPSWNADGVRQRDDLLTELAQRVADIGRPDDHPWRGVGLETILPTDVERLKLRLADLQVALGAVQAESEAVGDSLGRPGLASLGDLELAAALAERFAGAPTILGDAALGCEAWGSHRPEIAALLERGGAYAALVAELSGAVRAEAYAIDVTGLRTGLETLPRTFPAEGFARAAALETQVPRVLAAARDLRGRLGSAASVETLSDVERLVTTARRVADAPDASPEAFAATVWERGVDQAGDLAEAAARLAQARAATAGVLTEAAWTTELASARHVLAAKGTSFTRFLSGEWRAANRLVRTVLAAPATPLPAVLAVLDALQAGKAAIALLQAEDAFGRAAFGTDWRAERSRPEPLQALVAWMRSLRGLGAEPRLIASRLPDRADLEARASALARLCEVLGPIASVHWADLGDANEAAFPSVVNVNQVPLARLADRAGAIASLDAGCRAVMIETDTPVPQRLAVLARLTAAQEAGDALEAADALGRTAFGLAWRGSASDWPALRSVAEWVTDNADIRVQSARVSDRVALAKRAEAAAAEARRLTTDLDALFADLRLEVVARFTHPGAGTIPTETLRSAVARWGTEIEGLSKWVAYRERANRARDLGLGELVDRLADGRLAPNTARPAFEMAYFEALFRALTKADPALARFDGELHGRLATQFADLDRQRIALASVEVARAHHRRIPKVAGGLGPLGVLRAEMARKRGHMPVRQLMQRAAPAIQALKPVLMMSPLSVAQFLPPGVIEFDLLVMDEASQIQPVDALGAIARARQVVVVGDEKQLPPTRFFAKMTGGTSDEDDDGTAQVADVESVLGLFTARGLPQRMLRWHYRSRHQSLIAVSNSQFYENKLFIVPSPYTGEAGMGLRFHAVAGGVFDSGNTGTNPVEAKAVAEAVLRHALTHPNLSLGVVAFSVKQRRAIQDEVERLRRLNPETEPFFQDHPSEPFFVKNLENVQGDERDVVMISVGYGRNTQGYMAMRFGPLSAEGGERRLNVLISRAKRRCEVYASITDEDIDLERAKGKGVLAFKLFLHFARTGRLGIAQTTGRDHDSVFEAQVARALQARGYHVHPQVGLAGFFIDLAIADPERPGRYLIGIECDGAAYHASRSARDRDRLRQAVLEDHGWIIHRIWSTDWFQRPEEQLERTVAAIEAAKAELDARLEFGGARARAVPVEVVTIERADVVEVGLSERSDDQPSRLYVELVPNAPRGQPELHETPTGLLAGLVEQVVAVEGPVHIDEVTARVRQAWGLQRSGPRIQAAVERGAEAARARGGIERDGSFLTLPGQTVTVRDRSLAGSGTLRRPEMLPPTELRAAIQEVVTGSFGASAEEIVPAVARMLGFKATSAQLRDVIGAQIEGLTQDCTLTAQGSLLTMASLSPAPQAV</sequence>
<dbReference type="PANTHER" id="PTHR10887">
    <property type="entry name" value="DNA2/NAM7 HELICASE FAMILY"/>
    <property type="match status" value="1"/>
</dbReference>
<dbReference type="Gene3D" id="3.40.50.300">
    <property type="entry name" value="P-loop containing nucleotide triphosphate hydrolases"/>
    <property type="match status" value="3"/>
</dbReference>
<keyword evidence="6" id="KW-0067">ATP-binding</keyword>
<evidence type="ECO:0000259" key="5">
    <source>
        <dbReference type="Pfam" id="PF18741"/>
    </source>
</evidence>
<feature type="region of interest" description="Disordered" evidence="1">
    <location>
        <begin position="149"/>
        <end position="183"/>
    </location>
</feature>
<dbReference type="EMBL" id="FP103042">
    <property type="protein sequence ID" value="CAX26983.1"/>
    <property type="molecule type" value="Genomic_DNA"/>
</dbReference>
<feature type="region of interest" description="Disordered" evidence="1">
    <location>
        <begin position="25"/>
        <end position="80"/>
    </location>
</feature>
<dbReference type="InterPro" id="IPR041679">
    <property type="entry name" value="DNA2/NAM7-like_C"/>
</dbReference>
<dbReference type="Pfam" id="PF18741">
    <property type="entry name" value="MTES_1575"/>
    <property type="match status" value="1"/>
</dbReference>
<dbReference type="Pfam" id="PF13087">
    <property type="entry name" value="AAA_12"/>
    <property type="match status" value="1"/>
</dbReference>
<dbReference type="Pfam" id="PF13195">
    <property type="entry name" value="DUF4011"/>
    <property type="match status" value="1"/>
</dbReference>
<keyword evidence="6" id="KW-0347">Helicase</keyword>
<dbReference type="Pfam" id="PF11784">
    <property type="entry name" value="DUF3320"/>
    <property type="match status" value="1"/>
</dbReference>
<dbReference type="InterPro" id="IPR041677">
    <property type="entry name" value="DNA2/NAM7_AAA_11"/>
</dbReference>
<evidence type="ECO:0000259" key="4">
    <source>
        <dbReference type="Pfam" id="PF13087"/>
    </source>
</evidence>
<evidence type="ECO:0000259" key="3">
    <source>
        <dbReference type="Pfam" id="PF13086"/>
    </source>
</evidence>
<dbReference type="FunFam" id="3.40.50.300:FF:002063">
    <property type="entry name" value="DNA helicase related protein"/>
    <property type="match status" value="1"/>
</dbReference>
<proteinExistence type="predicted"/>
<feature type="compositionally biased region" description="Polar residues" evidence="1">
    <location>
        <begin position="67"/>
        <end position="79"/>
    </location>
</feature>
<dbReference type="InterPro" id="IPR045055">
    <property type="entry name" value="DNA2/NAM7-like"/>
</dbReference>
<dbReference type="InterPro" id="IPR049468">
    <property type="entry name" value="Restrct_endonuc-II-like_dom"/>
</dbReference>
<evidence type="ECO:0000259" key="2">
    <source>
        <dbReference type="Pfam" id="PF11784"/>
    </source>
</evidence>
<dbReference type="InterPro" id="IPR025103">
    <property type="entry name" value="DUF4011"/>
</dbReference>
<gene>
    <name evidence="6" type="ORF">METD_I5372</name>
</gene>
<dbReference type="PANTHER" id="PTHR10887:SF530">
    <property type="entry name" value="SUPERFAMILY I DNA HELICASES"/>
    <property type="match status" value="1"/>
</dbReference>
<dbReference type="CDD" id="cd18808">
    <property type="entry name" value="SF1_C_Upf1"/>
    <property type="match status" value="1"/>
</dbReference>
<name>C7CMI8_METED</name>
<feature type="domain" description="DNA2/NAM7 helicase-like C-terminal" evidence="4">
    <location>
        <begin position="1375"/>
        <end position="1558"/>
    </location>
</feature>
<keyword evidence="6" id="KW-0378">Hydrolase</keyword>
<dbReference type="Gene3D" id="3.40.960.10">
    <property type="entry name" value="VSR Endonuclease"/>
    <property type="match status" value="1"/>
</dbReference>
<dbReference type="InterPro" id="IPR047187">
    <property type="entry name" value="SF1_C_Upf1"/>
</dbReference>
<dbReference type="Proteomes" id="UP000008070">
    <property type="component" value="Chromosome"/>
</dbReference>
<feature type="domain" description="DNA2/NAM7 helicase helicase" evidence="3">
    <location>
        <begin position="1300"/>
        <end position="1339"/>
    </location>
</feature>